<keyword evidence="1" id="KW-0472">Membrane</keyword>
<keyword evidence="1" id="KW-1133">Transmembrane helix</keyword>
<dbReference type="STRING" id="59925.EU91_1387"/>
<dbReference type="AlphaFoldDB" id="A0A0A1ZB09"/>
<protein>
    <submittedName>
        <fullName evidence="2">Uncharacterized protein</fullName>
    </submittedName>
</protein>
<dbReference type="EMBL" id="JNAH01000007">
    <property type="protein sequence ID" value="KGF86625.1"/>
    <property type="molecule type" value="Genomic_DNA"/>
</dbReference>
<reference evidence="3" key="1">
    <citation type="journal article" date="2014" name="Sci. Data">
        <title>Genomes of diverse isolates of the marine cyanobacterium Prochlorococcus.</title>
        <authorList>
            <person name="Biller S."/>
            <person name="Berube P."/>
            <person name="Thompson J."/>
            <person name="Kelly L."/>
            <person name="Roggensack S."/>
            <person name="Awad L."/>
            <person name="Roache-Johnson K."/>
            <person name="Ding H."/>
            <person name="Giovannoni S.J."/>
            <person name="Moore L.R."/>
            <person name="Chisholm S.W."/>
        </authorList>
    </citation>
    <scope>NUCLEOTIDE SEQUENCE [LARGE SCALE GENOMIC DNA]</scope>
    <source>
        <strain evidence="3">GP2</strain>
    </source>
</reference>
<keyword evidence="1" id="KW-0812">Transmembrane</keyword>
<name>A0A0A1ZB09_PROMR</name>
<dbReference type="Proteomes" id="UP000030598">
    <property type="component" value="Unassembled WGS sequence"/>
</dbReference>
<gene>
    <name evidence="2" type="ORF">EU91_1387</name>
</gene>
<comment type="caution">
    <text evidence="2">The sequence shown here is derived from an EMBL/GenBank/DDBJ whole genome shotgun (WGS) entry which is preliminary data.</text>
</comment>
<evidence type="ECO:0000313" key="3">
    <source>
        <dbReference type="Proteomes" id="UP000030598"/>
    </source>
</evidence>
<feature type="transmembrane region" description="Helical" evidence="1">
    <location>
        <begin position="7"/>
        <end position="30"/>
    </location>
</feature>
<accession>A0A0A1ZB09</accession>
<evidence type="ECO:0000256" key="1">
    <source>
        <dbReference type="SAM" id="Phobius"/>
    </source>
</evidence>
<proteinExistence type="predicted"/>
<sequence length="37" mass="4323">MEFFKELWLYQPSTVIGVGIATLVFLGIYIKLLDIYQ</sequence>
<organism evidence="2 3">
    <name type="scientific">Prochlorococcus marinus str. GP2</name>
    <dbReference type="NCBI Taxonomy" id="59925"/>
    <lineage>
        <taxon>Bacteria</taxon>
        <taxon>Bacillati</taxon>
        <taxon>Cyanobacteriota</taxon>
        <taxon>Cyanophyceae</taxon>
        <taxon>Synechococcales</taxon>
        <taxon>Prochlorococcaceae</taxon>
        <taxon>Prochlorococcus</taxon>
    </lineage>
</organism>
<evidence type="ECO:0000313" key="2">
    <source>
        <dbReference type="EMBL" id="KGF86625.1"/>
    </source>
</evidence>